<evidence type="ECO:0000256" key="1">
    <source>
        <dbReference type="SAM" id="Phobius"/>
    </source>
</evidence>
<dbReference type="EMBL" id="LNIX01000012">
    <property type="protein sequence ID" value="OXA47758.1"/>
    <property type="molecule type" value="Genomic_DNA"/>
</dbReference>
<accession>A0A226DRW4</accession>
<proteinExistence type="predicted"/>
<protein>
    <recommendedName>
        <fullName evidence="4">Odorant receptor</fullName>
    </recommendedName>
</protein>
<evidence type="ECO:0000313" key="3">
    <source>
        <dbReference type="Proteomes" id="UP000198287"/>
    </source>
</evidence>
<evidence type="ECO:0000313" key="2">
    <source>
        <dbReference type="EMBL" id="OXA47758.1"/>
    </source>
</evidence>
<keyword evidence="3" id="KW-1185">Reference proteome</keyword>
<feature type="transmembrane region" description="Helical" evidence="1">
    <location>
        <begin position="71"/>
        <end position="96"/>
    </location>
</feature>
<gene>
    <name evidence="2" type="ORF">Fcan01_17467</name>
</gene>
<sequence>MLQEGIKLISFQLVYLSKVGISTIEYDVKSKKFVKSCPQKRQKLKICIVVSLIVGMVMNASYSFLKVKLGVLYGVIMTMLTFGYSTAIVTILPFLIEPKQVVNSLNMILRFEKMYFLGFRCSADQVRSWKRGMKCCFCVAIYGGVVASPTMVIITFFEPGLRPFLTSVFPPYNEAGLLVTAGRTIVFLAQGWMIMVMGIGFCLVVGQLLLGTLQCVAMHVTTLRRCVKFNRIQFPDQLIRVLLIYKQLQILVAQINLCCRQVLLPAVLVYLLSVNIFGVCTTVALKSELFRHPGNAIFPILSMGSGLGILALGTMSGFINKRSKECKVLMEKKALQVEPGLRSVNLLRKVALSSAQMKIRFGSNYMEISTPLVMTSFCARTVVRLLLLRGR</sequence>
<keyword evidence="1" id="KW-1133">Transmembrane helix</keyword>
<feature type="transmembrane region" description="Helical" evidence="1">
    <location>
        <begin position="46"/>
        <end position="65"/>
    </location>
</feature>
<feature type="transmembrane region" description="Helical" evidence="1">
    <location>
        <begin position="263"/>
        <end position="285"/>
    </location>
</feature>
<evidence type="ECO:0008006" key="4">
    <source>
        <dbReference type="Google" id="ProtNLM"/>
    </source>
</evidence>
<keyword evidence="1" id="KW-0812">Transmembrane</keyword>
<dbReference type="AlphaFoldDB" id="A0A226DRW4"/>
<organism evidence="2 3">
    <name type="scientific">Folsomia candida</name>
    <name type="common">Springtail</name>
    <dbReference type="NCBI Taxonomy" id="158441"/>
    <lineage>
        <taxon>Eukaryota</taxon>
        <taxon>Metazoa</taxon>
        <taxon>Ecdysozoa</taxon>
        <taxon>Arthropoda</taxon>
        <taxon>Hexapoda</taxon>
        <taxon>Collembola</taxon>
        <taxon>Entomobryomorpha</taxon>
        <taxon>Isotomoidea</taxon>
        <taxon>Isotomidae</taxon>
        <taxon>Proisotominae</taxon>
        <taxon>Folsomia</taxon>
    </lineage>
</organism>
<feature type="transmembrane region" description="Helical" evidence="1">
    <location>
        <begin position="135"/>
        <end position="157"/>
    </location>
</feature>
<reference evidence="2 3" key="1">
    <citation type="submission" date="2015-12" db="EMBL/GenBank/DDBJ databases">
        <title>The genome of Folsomia candida.</title>
        <authorList>
            <person name="Faddeeva A."/>
            <person name="Derks M.F."/>
            <person name="Anvar Y."/>
            <person name="Smit S."/>
            <person name="Van Straalen N."/>
            <person name="Roelofs D."/>
        </authorList>
    </citation>
    <scope>NUCLEOTIDE SEQUENCE [LARGE SCALE GENOMIC DNA]</scope>
    <source>
        <strain evidence="2 3">VU population</strain>
        <tissue evidence="2">Whole body</tissue>
    </source>
</reference>
<name>A0A226DRW4_FOLCA</name>
<feature type="transmembrane region" description="Helical" evidence="1">
    <location>
        <begin position="192"/>
        <end position="217"/>
    </location>
</feature>
<feature type="transmembrane region" description="Helical" evidence="1">
    <location>
        <begin position="297"/>
        <end position="319"/>
    </location>
</feature>
<comment type="caution">
    <text evidence="2">The sequence shown here is derived from an EMBL/GenBank/DDBJ whole genome shotgun (WGS) entry which is preliminary data.</text>
</comment>
<keyword evidence="1" id="KW-0472">Membrane</keyword>
<dbReference type="Proteomes" id="UP000198287">
    <property type="component" value="Unassembled WGS sequence"/>
</dbReference>